<dbReference type="GO" id="GO:0044718">
    <property type="term" value="P:siderophore transmembrane transport"/>
    <property type="evidence" value="ECO:0007669"/>
    <property type="project" value="TreeGrafter"/>
</dbReference>
<evidence type="ECO:0000256" key="9">
    <source>
        <dbReference type="RuleBase" id="RU003357"/>
    </source>
</evidence>
<evidence type="ECO:0000256" key="2">
    <source>
        <dbReference type="ARBA" id="ARBA00022448"/>
    </source>
</evidence>
<evidence type="ECO:0000256" key="5">
    <source>
        <dbReference type="ARBA" id="ARBA00023077"/>
    </source>
</evidence>
<dbReference type="AlphaFoldDB" id="A0AA35XUC0"/>
<keyword evidence="5 9" id="KW-0798">TonB box</keyword>
<dbReference type="Pfam" id="PF00593">
    <property type="entry name" value="TonB_dep_Rec_b-barrel"/>
    <property type="match status" value="1"/>
</dbReference>
<dbReference type="PROSITE" id="PS52016">
    <property type="entry name" value="TONB_DEPENDENT_REC_3"/>
    <property type="match status" value="1"/>
</dbReference>
<evidence type="ECO:0000313" key="14">
    <source>
        <dbReference type="Proteomes" id="UP001158598"/>
    </source>
</evidence>
<dbReference type="Gene3D" id="2.40.170.20">
    <property type="entry name" value="TonB-dependent receptor, beta-barrel domain"/>
    <property type="match status" value="1"/>
</dbReference>
<protein>
    <submittedName>
        <fullName evidence="13">Iron complex outermembrane recepter protein</fullName>
    </submittedName>
</protein>
<accession>A0AA35XUC0</accession>
<evidence type="ECO:0000313" key="13">
    <source>
        <dbReference type="EMBL" id="CAI8852773.1"/>
    </source>
</evidence>
<keyword evidence="6 8" id="KW-0472">Membrane</keyword>
<comment type="similarity">
    <text evidence="8 9">Belongs to the TonB-dependent receptor family.</text>
</comment>
<dbReference type="GO" id="GO:0015344">
    <property type="term" value="F:siderophore uptake transmembrane transporter activity"/>
    <property type="evidence" value="ECO:0007669"/>
    <property type="project" value="TreeGrafter"/>
</dbReference>
<dbReference type="InterPro" id="IPR037066">
    <property type="entry name" value="Plug_dom_sf"/>
</dbReference>
<dbReference type="EMBL" id="OX458332">
    <property type="protein sequence ID" value="CAI8852773.1"/>
    <property type="molecule type" value="Genomic_DNA"/>
</dbReference>
<evidence type="ECO:0000256" key="7">
    <source>
        <dbReference type="ARBA" id="ARBA00023237"/>
    </source>
</evidence>
<dbReference type="GO" id="GO:0009279">
    <property type="term" value="C:cell outer membrane"/>
    <property type="evidence" value="ECO:0007669"/>
    <property type="project" value="UniProtKB-SubCell"/>
</dbReference>
<keyword evidence="7 8" id="KW-0998">Cell outer membrane</keyword>
<feature type="domain" description="TonB-dependent receptor plug" evidence="12">
    <location>
        <begin position="130"/>
        <end position="242"/>
    </location>
</feature>
<evidence type="ECO:0000259" key="12">
    <source>
        <dbReference type="Pfam" id="PF07715"/>
    </source>
</evidence>
<evidence type="ECO:0000256" key="8">
    <source>
        <dbReference type="PROSITE-ProRule" id="PRU01360"/>
    </source>
</evidence>
<feature type="domain" description="TonB-dependent receptor-like beta-barrel" evidence="11">
    <location>
        <begin position="314"/>
        <end position="807"/>
    </location>
</feature>
<sequence>MDDQDEDQNRILHGCLGSSSTRTGKVTRRRPSLGTGGFCEIRKASERRDIFPIHSGQPFPIIARFFESDIDMRKITVCSLAALSFAQCAGAAEDTSSTADAGAAGDKTVQLETVKVITDSPVGDSGVEEYKLPSHVQTVDAKELDQAESVTLPDYMNRFFGSVNVNDAQNNPFQPDVQYRGFVASPLLGLPQGLSIYVNGIRFNEPFGDTVNWDLIPEGAIDRMSLESGSNPVFGQNTLGGAISVRTKTGFTAPGYRAELFGGSWGRNSEEVETGWNNGEFGAYFHFRNFHEDGWREYSPTGVMQWFSTLSWKNDDRSNLNLNFAATDDNMVGNGAVPVQLYDQQPNAVFTYPDQTKTNLFLASLDGNHWLTDDIELSGNAFFRQNLISTFNGDGSDYEPCENDPTYMCNEGGEGEEVLDIEGRPVVSTPKVEGATNNFTQTNQRNYGGSLQTAFNQTLGGYGNRLLVGGVYNQGQVDYGADTELAALLSSRGTLGSGVILEEPRVRLHTSVYNYGVYLSDSFSLTDELTFTVSGRYNLTQIELTDQIGTELNGKHSYDRINPSAGLTYNWRPELNFFGNFSQSNRAPTPLELSCADPAQPCKLPNAFLSDPPLKQVVATTGEIGARGMFEDIDFGVGLEGDVNWNATLFQTENSNDILFIAASGVYNNQGYFDNVGQTLRQGFEFGINAEFERFRLGLNYTLLDATFQTPFVENSPNNPYARDGLIYVQKGDHIPGIPQNMLKFNASVTILEGLTAGTEIIYNSGQYLRGDEANLTAPLQDYTLVMLHGEYRYDEHFSMFFRVNNLFDAQYQTFGMYGNPQEVLGPAYTNNRFVGPGSPRAAWAGVKLAF</sequence>
<keyword evidence="3 8" id="KW-1134">Transmembrane beta strand</keyword>
<gene>
    <name evidence="13" type="ORF">MCNOR_2531</name>
</gene>
<reference evidence="13" key="1">
    <citation type="submission" date="2023-03" db="EMBL/GenBank/DDBJ databases">
        <authorList>
            <person name="Pearce D."/>
        </authorList>
    </citation>
    <scope>NUCLEOTIDE SEQUENCE</scope>
    <source>
        <strain evidence="13">Mc</strain>
    </source>
</reference>
<evidence type="ECO:0000256" key="6">
    <source>
        <dbReference type="ARBA" id="ARBA00023136"/>
    </source>
</evidence>
<evidence type="ECO:0000256" key="4">
    <source>
        <dbReference type="ARBA" id="ARBA00022692"/>
    </source>
</evidence>
<dbReference type="Pfam" id="PF07715">
    <property type="entry name" value="Plug"/>
    <property type="match status" value="1"/>
</dbReference>
<evidence type="ECO:0000256" key="3">
    <source>
        <dbReference type="ARBA" id="ARBA00022452"/>
    </source>
</evidence>
<dbReference type="SUPFAM" id="SSF56935">
    <property type="entry name" value="Porins"/>
    <property type="match status" value="1"/>
</dbReference>
<dbReference type="PANTHER" id="PTHR30069">
    <property type="entry name" value="TONB-DEPENDENT OUTER MEMBRANE RECEPTOR"/>
    <property type="match status" value="1"/>
</dbReference>
<dbReference type="InterPro" id="IPR000531">
    <property type="entry name" value="Beta-barrel_TonB"/>
</dbReference>
<dbReference type="InterPro" id="IPR012910">
    <property type="entry name" value="Plug_dom"/>
</dbReference>
<proteinExistence type="inferred from homology"/>
<dbReference type="InterPro" id="IPR039426">
    <property type="entry name" value="TonB-dep_rcpt-like"/>
</dbReference>
<keyword evidence="4 8" id="KW-0812">Transmembrane</keyword>
<comment type="subcellular location">
    <subcellularLocation>
        <location evidence="1 8">Cell outer membrane</location>
        <topology evidence="1 8">Multi-pass membrane protein</topology>
    </subcellularLocation>
</comment>
<evidence type="ECO:0000256" key="10">
    <source>
        <dbReference type="SAM" id="MobiDB-lite"/>
    </source>
</evidence>
<feature type="region of interest" description="Disordered" evidence="10">
    <location>
        <begin position="1"/>
        <end position="29"/>
    </location>
</feature>
<dbReference type="Gene3D" id="2.170.130.10">
    <property type="entry name" value="TonB-dependent receptor, plug domain"/>
    <property type="match status" value="1"/>
</dbReference>
<dbReference type="Proteomes" id="UP001158598">
    <property type="component" value="Chromosome"/>
</dbReference>
<dbReference type="InterPro" id="IPR036942">
    <property type="entry name" value="Beta-barrel_TonB_sf"/>
</dbReference>
<dbReference type="PANTHER" id="PTHR30069:SF39">
    <property type="entry name" value="BLL6183 PROTEIN"/>
    <property type="match status" value="1"/>
</dbReference>
<keyword evidence="2 8" id="KW-0813">Transport</keyword>
<evidence type="ECO:0000259" key="11">
    <source>
        <dbReference type="Pfam" id="PF00593"/>
    </source>
</evidence>
<name>A0AA35XUC0_METCP</name>
<evidence type="ECO:0000256" key="1">
    <source>
        <dbReference type="ARBA" id="ARBA00004571"/>
    </source>
</evidence>
<organism evidence="13 14">
    <name type="scientific">Methylococcus capsulatus</name>
    <dbReference type="NCBI Taxonomy" id="414"/>
    <lineage>
        <taxon>Bacteria</taxon>
        <taxon>Pseudomonadati</taxon>
        <taxon>Pseudomonadota</taxon>
        <taxon>Gammaproteobacteria</taxon>
        <taxon>Methylococcales</taxon>
        <taxon>Methylococcaceae</taxon>
        <taxon>Methylococcus</taxon>
    </lineage>
</organism>